<dbReference type="InterPro" id="IPR050491">
    <property type="entry name" value="AmpC-like"/>
</dbReference>
<dbReference type="AlphaFoldDB" id="A0A7G9L545"/>
<reference evidence="2 3" key="1">
    <citation type="submission" date="2020-08" db="EMBL/GenBank/DDBJ databases">
        <title>Sphingomonas sp. sand1-3 16S ribosomal RNA gene Genome sequencing and assembly.</title>
        <authorList>
            <person name="Kang M."/>
        </authorList>
    </citation>
    <scope>NUCLEOTIDE SEQUENCE [LARGE SCALE GENOMIC DNA]</scope>
    <source>
        <strain evidence="3">sand1-3</strain>
    </source>
</reference>
<evidence type="ECO:0000259" key="1">
    <source>
        <dbReference type="Pfam" id="PF00144"/>
    </source>
</evidence>
<dbReference type="PANTHER" id="PTHR46825:SF9">
    <property type="entry name" value="BETA-LACTAMASE-RELATED DOMAIN-CONTAINING PROTEIN"/>
    <property type="match status" value="1"/>
</dbReference>
<sequence>MQVDAKGETTDLDRAASDRLKALLAAVNSGDAAVMQAFIDANGVSEPVPSGGYSPLPLVGKLLDLHRRSHGLEFVRMAKLEKGKATAVVQFRLTGHKHLLTIQVENAAPYRIANIPPALLVPTKLSLGSEAARFEHIGAYLDTVAEADLFSGVVLIARDGTAVFERAHGFADRERRIPNTIDTPFDIASTTKLFTSIAIGKLVEQGKLSYEDPLARFVPDFPDRQSAERIKIKHLLSHTAGLGNQFGPAYFNSIHELRSPQDVIDLVDREAPKFEPGEKWAYSNVGYLLLGLVIEAASGKTYYDYVRENLFAPAGMTSTSFPHQDQDAVVMAQRYDVKLDGQKLRYVKQEKYAQARGTSDGGSVSSAPDLIKFANALETGQIVKPETVRLHSDPKPELGSPKYGYGVMSIARTGEPLIGHGGNAPGVCTDFGSIPGTPYTVAVLSNSTMTSCIEVTSHILQALAVPKAA</sequence>
<dbReference type="Proteomes" id="UP000515861">
    <property type="component" value="Chromosome"/>
</dbReference>
<dbReference type="KEGG" id="ssau:H8M03_05335"/>
<dbReference type="InterPro" id="IPR012338">
    <property type="entry name" value="Beta-lactam/transpept-like"/>
</dbReference>
<dbReference type="RefSeq" id="WP_187480698.1">
    <property type="nucleotide sequence ID" value="NZ_CP060697.1"/>
</dbReference>
<dbReference type="PANTHER" id="PTHR46825">
    <property type="entry name" value="D-ALANYL-D-ALANINE-CARBOXYPEPTIDASE/ENDOPEPTIDASE AMPH"/>
    <property type="match status" value="1"/>
</dbReference>
<protein>
    <submittedName>
        <fullName evidence="2">Beta-lactamase family protein</fullName>
    </submittedName>
</protein>
<dbReference type="SUPFAM" id="SSF56601">
    <property type="entry name" value="beta-lactamase/transpeptidase-like"/>
    <property type="match status" value="1"/>
</dbReference>
<dbReference type="InterPro" id="IPR001466">
    <property type="entry name" value="Beta-lactam-related"/>
</dbReference>
<keyword evidence="3" id="KW-1185">Reference proteome</keyword>
<dbReference type="Gene3D" id="3.40.710.10">
    <property type="entry name" value="DD-peptidase/beta-lactamase superfamily"/>
    <property type="match status" value="1"/>
</dbReference>
<feature type="domain" description="Beta-lactamase-related" evidence="1">
    <location>
        <begin position="147"/>
        <end position="448"/>
    </location>
</feature>
<dbReference type="EMBL" id="CP060697">
    <property type="protein sequence ID" value="QNM83744.1"/>
    <property type="molecule type" value="Genomic_DNA"/>
</dbReference>
<evidence type="ECO:0000313" key="3">
    <source>
        <dbReference type="Proteomes" id="UP000515861"/>
    </source>
</evidence>
<proteinExistence type="predicted"/>
<gene>
    <name evidence="2" type="ORF">H8M03_05335</name>
</gene>
<name>A0A7G9L545_9SPHN</name>
<evidence type="ECO:0000313" key="2">
    <source>
        <dbReference type="EMBL" id="QNM83744.1"/>
    </source>
</evidence>
<dbReference type="Pfam" id="PF00144">
    <property type="entry name" value="Beta-lactamase"/>
    <property type="match status" value="1"/>
</dbReference>
<accession>A0A7G9L545</accession>
<organism evidence="2 3">
    <name type="scientific">Sphingomonas sabuli</name>
    <dbReference type="NCBI Taxonomy" id="2764186"/>
    <lineage>
        <taxon>Bacteria</taxon>
        <taxon>Pseudomonadati</taxon>
        <taxon>Pseudomonadota</taxon>
        <taxon>Alphaproteobacteria</taxon>
        <taxon>Sphingomonadales</taxon>
        <taxon>Sphingomonadaceae</taxon>
        <taxon>Sphingomonas</taxon>
    </lineage>
</organism>